<dbReference type="OrthoDB" id="3518533at2759"/>
<evidence type="ECO:0000256" key="1">
    <source>
        <dbReference type="SAM" id="SignalP"/>
    </source>
</evidence>
<protein>
    <recommendedName>
        <fullName evidence="2">DUF7907 domain-containing protein</fullName>
    </recommendedName>
</protein>
<proteinExistence type="predicted"/>
<accession>A0A517KZ03</accession>
<dbReference type="STRING" id="50376.A0A517KZ03"/>
<dbReference type="Pfam" id="PF25484">
    <property type="entry name" value="DUF7907"/>
    <property type="match status" value="1"/>
</dbReference>
<keyword evidence="4" id="KW-1185">Reference proteome</keyword>
<evidence type="ECO:0000313" key="3">
    <source>
        <dbReference type="EMBL" id="QDS68608.1"/>
    </source>
</evidence>
<gene>
    <name evidence="3" type="ORF">FKW77_001189</name>
</gene>
<feature type="chain" id="PRO_5022238978" description="DUF7907 domain-containing protein" evidence="1">
    <location>
        <begin position="20"/>
        <end position="205"/>
    </location>
</feature>
<dbReference type="PROSITE" id="PS51257">
    <property type="entry name" value="PROKAR_LIPOPROTEIN"/>
    <property type="match status" value="1"/>
</dbReference>
<dbReference type="Proteomes" id="UP000316270">
    <property type="component" value="Chromosome 2"/>
</dbReference>
<evidence type="ECO:0000259" key="2">
    <source>
        <dbReference type="Pfam" id="PF25484"/>
    </source>
</evidence>
<sequence>MKSSTAILALAGSLSCAFAAPQGTAFQGFPLPPADTPYYYFRTSVLPNQTEKYDYDHLYMTAYHTGAGTSDVTFQSEPLNGHRGWFNGSSLRWFQPTKPTDAPFGLTKGSGTTYDYWYPVAINGGEGSGHFVLDSNMNLVVTKDGSISNWLVCDGSHNAPQLYNTVSYAADVPIPDTCAKVNLVAELAPPLLEPPTVNINTFMGA</sequence>
<dbReference type="EMBL" id="CP042186">
    <property type="protein sequence ID" value="QDS68608.1"/>
    <property type="molecule type" value="Genomic_DNA"/>
</dbReference>
<keyword evidence="1" id="KW-0732">Signal</keyword>
<feature type="domain" description="DUF7907" evidence="2">
    <location>
        <begin position="38"/>
        <end position="186"/>
    </location>
</feature>
<evidence type="ECO:0000313" key="4">
    <source>
        <dbReference type="Proteomes" id="UP000316270"/>
    </source>
</evidence>
<organism evidence="3 4">
    <name type="scientific">Venturia effusa</name>
    <dbReference type="NCBI Taxonomy" id="50376"/>
    <lineage>
        <taxon>Eukaryota</taxon>
        <taxon>Fungi</taxon>
        <taxon>Dikarya</taxon>
        <taxon>Ascomycota</taxon>
        <taxon>Pezizomycotina</taxon>
        <taxon>Dothideomycetes</taxon>
        <taxon>Pleosporomycetidae</taxon>
        <taxon>Venturiales</taxon>
        <taxon>Venturiaceae</taxon>
        <taxon>Venturia</taxon>
    </lineage>
</organism>
<name>A0A517KZ03_9PEZI</name>
<reference evidence="3 4" key="1">
    <citation type="submission" date="2019-07" db="EMBL/GenBank/DDBJ databases">
        <title>Finished genome of Venturia effusa.</title>
        <authorList>
            <person name="Young C.A."/>
            <person name="Cox M.P."/>
            <person name="Ganley A.R.D."/>
            <person name="David W.J."/>
        </authorList>
    </citation>
    <scope>NUCLEOTIDE SEQUENCE [LARGE SCALE GENOMIC DNA]</scope>
    <source>
        <strain evidence="4">albino</strain>
    </source>
</reference>
<feature type="signal peptide" evidence="1">
    <location>
        <begin position="1"/>
        <end position="19"/>
    </location>
</feature>
<dbReference type="AlphaFoldDB" id="A0A517KZ03"/>
<dbReference type="InterPro" id="IPR057229">
    <property type="entry name" value="DUF7907"/>
</dbReference>